<dbReference type="Proteomes" id="UP000246073">
    <property type="component" value="Unassembled WGS sequence"/>
</dbReference>
<feature type="signal peptide" evidence="1">
    <location>
        <begin position="1"/>
        <end position="20"/>
    </location>
</feature>
<proteinExistence type="predicted"/>
<dbReference type="AlphaFoldDB" id="A0A2P9HIU2"/>
<organism evidence="2 3">
    <name type="scientific">Ochrobactrum soli</name>
    <dbReference type="NCBI Taxonomy" id="2448455"/>
    <lineage>
        <taxon>Bacteria</taxon>
        <taxon>Pseudomonadati</taxon>
        <taxon>Pseudomonadota</taxon>
        <taxon>Alphaproteobacteria</taxon>
        <taxon>Hyphomicrobiales</taxon>
        <taxon>Brucellaceae</taxon>
        <taxon>Brucella/Ochrobactrum group</taxon>
        <taxon>Ochrobactrum</taxon>
    </lineage>
</organism>
<gene>
    <name evidence="2" type="ORF">OHAE_3941</name>
</gene>
<sequence length="65" mass="6448">MKLILIAAAASAAFVTGAAASVPVTIKEPVETSASKPHTNSTIIAVGGKRTNGRVLLGGRNTFGG</sequence>
<reference evidence="3" key="1">
    <citation type="submission" date="2017-12" db="EMBL/GenBank/DDBJ databases">
        <authorList>
            <person name="Diaz M."/>
        </authorList>
    </citation>
    <scope>NUCLEOTIDE SEQUENCE [LARGE SCALE GENOMIC DNA]</scope>
    <source>
        <strain evidence="3">FI11154</strain>
    </source>
</reference>
<evidence type="ECO:0000313" key="3">
    <source>
        <dbReference type="Proteomes" id="UP000246073"/>
    </source>
</evidence>
<keyword evidence="1" id="KW-0732">Signal</keyword>
<dbReference type="EMBL" id="OOFM01000004">
    <property type="protein sequence ID" value="SPL64009.1"/>
    <property type="molecule type" value="Genomic_DNA"/>
</dbReference>
<protein>
    <submittedName>
        <fullName evidence="2">Uncharacterized protein</fullName>
    </submittedName>
</protein>
<accession>A0A2P9HIU2</accession>
<evidence type="ECO:0000313" key="2">
    <source>
        <dbReference type="EMBL" id="SPL64009.1"/>
    </source>
</evidence>
<name>A0A2P9HIU2_9HYPH</name>
<evidence type="ECO:0000256" key="1">
    <source>
        <dbReference type="SAM" id="SignalP"/>
    </source>
</evidence>
<dbReference type="RefSeq" id="WP_109367832.1">
    <property type="nucleotide sequence ID" value="NZ_OOFM01000004.1"/>
</dbReference>
<feature type="chain" id="PRO_5015178968" evidence="1">
    <location>
        <begin position="21"/>
        <end position="65"/>
    </location>
</feature>